<protein>
    <recommendedName>
        <fullName evidence="8">Amino acid permease/ SLC12A domain-containing protein</fullName>
    </recommendedName>
</protein>
<dbReference type="GO" id="GO:0055085">
    <property type="term" value="P:transmembrane transport"/>
    <property type="evidence" value="ECO:0007669"/>
    <property type="project" value="InterPro"/>
</dbReference>
<keyword evidence="5 7" id="KW-1133">Transmembrane helix</keyword>
<dbReference type="PANTHER" id="PTHR43495:SF5">
    <property type="entry name" value="GAMMA-AMINOBUTYRIC ACID PERMEASE"/>
    <property type="match status" value="1"/>
</dbReference>
<dbReference type="PANTHER" id="PTHR43495">
    <property type="entry name" value="GABA PERMEASE"/>
    <property type="match status" value="1"/>
</dbReference>
<dbReference type="GO" id="GO:0016020">
    <property type="term" value="C:membrane"/>
    <property type="evidence" value="ECO:0007669"/>
    <property type="project" value="UniProtKB-SubCell"/>
</dbReference>
<name>A0A917G8C8_9NOCA</name>
<comment type="caution">
    <text evidence="9">The sequence shown here is derived from an EMBL/GenBank/DDBJ whole genome shotgun (WGS) entry which is preliminary data.</text>
</comment>
<accession>A0A917G8C8</accession>
<organism evidence="9 10">
    <name type="scientific">Rhodococcoides trifolii</name>
    <dbReference type="NCBI Taxonomy" id="908250"/>
    <lineage>
        <taxon>Bacteria</taxon>
        <taxon>Bacillati</taxon>
        <taxon>Actinomycetota</taxon>
        <taxon>Actinomycetes</taxon>
        <taxon>Mycobacteriales</taxon>
        <taxon>Nocardiaceae</taxon>
        <taxon>Rhodococcoides</taxon>
    </lineage>
</organism>
<feature type="domain" description="Amino acid permease/ SLC12A" evidence="8">
    <location>
        <begin position="2"/>
        <end position="92"/>
    </location>
</feature>
<evidence type="ECO:0000259" key="8">
    <source>
        <dbReference type="Pfam" id="PF00324"/>
    </source>
</evidence>
<evidence type="ECO:0000256" key="1">
    <source>
        <dbReference type="ARBA" id="ARBA00004141"/>
    </source>
</evidence>
<comment type="subcellular location">
    <subcellularLocation>
        <location evidence="1">Membrane</location>
        <topology evidence="1">Multi-pass membrane protein</topology>
    </subcellularLocation>
</comment>
<keyword evidence="2" id="KW-0813">Transport</keyword>
<reference evidence="9" key="1">
    <citation type="journal article" date="2014" name="Int. J. Syst. Evol. Microbiol.">
        <title>Complete genome sequence of Corynebacterium casei LMG S-19264T (=DSM 44701T), isolated from a smear-ripened cheese.</title>
        <authorList>
            <consortium name="US DOE Joint Genome Institute (JGI-PGF)"/>
            <person name="Walter F."/>
            <person name="Albersmeier A."/>
            <person name="Kalinowski J."/>
            <person name="Ruckert C."/>
        </authorList>
    </citation>
    <scope>NUCLEOTIDE SEQUENCE</scope>
    <source>
        <strain evidence="9">CCM 7905</strain>
    </source>
</reference>
<dbReference type="Pfam" id="PF00324">
    <property type="entry name" value="AA_permease"/>
    <property type="match status" value="1"/>
</dbReference>
<keyword evidence="3 7" id="KW-0812">Transmembrane</keyword>
<dbReference type="GO" id="GO:0006865">
    <property type="term" value="P:amino acid transport"/>
    <property type="evidence" value="ECO:0007669"/>
    <property type="project" value="UniProtKB-KW"/>
</dbReference>
<evidence type="ECO:0000313" key="10">
    <source>
        <dbReference type="Proteomes" id="UP000654257"/>
    </source>
</evidence>
<proteinExistence type="predicted"/>
<evidence type="ECO:0000256" key="5">
    <source>
        <dbReference type="ARBA" id="ARBA00022989"/>
    </source>
</evidence>
<evidence type="ECO:0000256" key="3">
    <source>
        <dbReference type="ARBA" id="ARBA00022692"/>
    </source>
</evidence>
<keyword evidence="6 7" id="KW-0472">Membrane</keyword>
<evidence type="ECO:0000256" key="7">
    <source>
        <dbReference type="SAM" id="Phobius"/>
    </source>
</evidence>
<reference evidence="9" key="2">
    <citation type="submission" date="2020-09" db="EMBL/GenBank/DDBJ databases">
        <authorList>
            <person name="Sun Q."/>
            <person name="Sedlacek I."/>
        </authorList>
    </citation>
    <scope>NUCLEOTIDE SEQUENCE</scope>
    <source>
        <strain evidence="9">CCM 7905</strain>
    </source>
</reference>
<dbReference type="Proteomes" id="UP000654257">
    <property type="component" value="Unassembled WGS sequence"/>
</dbReference>
<dbReference type="InterPro" id="IPR004841">
    <property type="entry name" value="AA-permease/SLC12A_dom"/>
</dbReference>
<keyword evidence="4" id="KW-0029">Amino-acid transport</keyword>
<dbReference type="AlphaFoldDB" id="A0A917G8C8"/>
<evidence type="ECO:0000256" key="6">
    <source>
        <dbReference type="ARBA" id="ARBA00023136"/>
    </source>
</evidence>
<evidence type="ECO:0000313" key="9">
    <source>
        <dbReference type="EMBL" id="GGG27050.1"/>
    </source>
</evidence>
<dbReference type="EMBL" id="BMCU01000006">
    <property type="protein sequence ID" value="GGG27050.1"/>
    <property type="molecule type" value="Genomic_DNA"/>
</dbReference>
<sequence>MKPGRVLGVLFNVVGATTLILWTIVAVSHIILRRRAQRAGSVTRAPMWGFPYTSYLALVMLAVIVALSATNAPTRTQLLATFATAVVIAVFCRVFAKPTNNDGRKDSGTSLTMPA</sequence>
<gene>
    <name evidence="9" type="ORF">GCM10007304_46110</name>
</gene>
<keyword evidence="10" id="KW-1185">Reference proteome</keyword>
<evidence type="ECO:0000256" key="4">
    <source>
        <dbReference type="ARBA" id="ARBA00022970"/>
    </source>
</evidence>
<dbReference type="Gene3D" id="1.20.1740.10">
    <property type="entry name" value="Amino acid/polyamine transporter I"/>
    <property type="match status" value="1"/>
</dbReference>
<feature type="transmembrane region" description="Helical" evidence="7">
    <location>
        <begin position="6"/>
        <end position="32"/>
    </location>
</feature>
<feature type="transmembrane region" description="Helical" evidence="7">
    <location>
        <begin position="78"/>
        <end position="96"/>
    </location>
</feature>
<feature type="transmembrane region" description="Helical" evidence="7">
    <location>
        <begin position="52"/>
        <end position="72"/>
    </location>
</feature>
<evidence type="ECO:0000256" key="2">
    <source>
        <dbReference type="ARBA" id="ARBA00022448"/>
    </source>
</evidence>